<feature type="disulfide bond" evidence="9">
    <location>
        <begin position="32"/>
        <end position="38"/>
    </location>
</feature>
<accession>A0AAD5HDB7</accession>
<dbReference type="PROSITE" id="PS51767">
    <property type="entry name" value="PEPTIDASE_A1"/>
    <property type="match status" value="1"/>
</dbReference>
<evidence type="ECO:0000313" key="12">
    <source>
        <dbReference type="EMBL" id="KAI8578028.1"/>
    </source>
</evidence>
<evidence type="ECO:0000256" key="3">
    <source>
        <dbReference type="ARBA" id="ARBA00022729"/>
    </source>
</evidence>
<evidence type="ECO:0000256" key="8">
    <source>
        <dbReference type="PIRSR" id="PIRSR601461-1"/>
    </source>
</evidence>
<dbReference type="Proteomes" id="UP001206595">
    <property type="component" value="Unassembled WGS sequence"/>
</dbReference>
<evidence type="ECO:0000256" key="1">
    <source>
        <dbReference type="ARBA" id="ARBA00007447"/>
    </source>
</evidence>
<sequence length="316" mass="34451">YYGEITIGEPPQPFNVVFDTGSSDLWVIAEECITETACHNHRRFISSSSKTLVTSDDSFQIQYGSGAVAGEIGYDTVTLSGMQLRNQTFAMASTVSEQFAISPFDGILGLGFSSISTSGEQTPIQNMIANNLLDEPLFAIYATEKGGEIDFGAIDQSRLQGGEVVYSPVIEKGYWTIEMEQFGINNERVGDSRRVVVDTGTSLIVAPVVDAEAIHELIPGAVAIGDSTYTIPCSLKTSDIEVQFKISGNVFRLKASDFIMRPIDTKRVMCQSGISALDFNQNVPTWVFGDVFFRKYYTIFDIGRSRVGFALGGPGK</sequence>
<feature type="active site" evidence="8">
    <location>
        <position position="198"/>
    </location>
</feature>
<comment type="caution">
    <text evidence="12">The sequence shown here is derived from an EMBL/GenBank/DDBJ whole genome shotgun (WGS) entry which is preliminary data.</text>
</comment>
<evidence type="ECO:0000259" key="11">
    <source>
        <dbReference type="PROSITE" id="PS51767"/>
    </source>
</evidence>
<dbReference type="Pfam" id="PF00026">
    <property type="entry name" value="Asp"/>
    <property type="match status" value="1"/>
</dbReference>
<dbReference type="RefSeq" id="XP_051443032.1">
    <property type="nucleotide sequence ID" value="XM_051584251.1"/>
</dbReference>
<organism evidence="12 13">
    <name type="scientific">Umbelopsis ramanniana AG</name>
    <dbReference type="NCBI Taxonomy" id="1314678"/>
    <lineage>
        <taxon>Eukaryota</taxon>
        <taxon>Fungi</taxon>
        <taxon>Fungi incertae sedis</taxon>
        <taxon>Mucoromycota</taxon>
        <taxon>Mucoromycotina</taxon>
        <taxon>Umbelopsidomycetes</taxon>
        <taxon>Umbelopsidales</taxon>
        <taxon>Umbelopsidaceae</taxon>
        <taxon>Umbelopsis</taxon>
    </lineage>
</organism>
<comment type="similarity">
    <text evidence="1 10">Belongs to the peptidase A1 family.</text>
</comment>
<protein>
    <recommendedName>
        <fullName evidence="11">Peptidase A1 domain-containing protein</fullName>
    </recommendedName>
</protein>
<keyword evidence="13" id="KW-1185">Reference proteome</keyword>
<feature type="active site" evidence="8">
    <location>
        <position position="19"/>
    </location>
</feature>
<dbReference type="PRINTS" id="PR00792">
    <property type="entry name" value="PEPSIN"/>
</dbReference>
<evidence type="ECO:0000256" key="4">
    <source>
        <dbReference type="ARBA" id="ARBA00022750"/>
    </source>
</evidence>
<dbReference type="InterPro" id="IPR021109">
    <property type="entry name" value="Peptidase_aspartic_dom_sf"/>
</dbReference>
<keyword evidence="7 9" id="KW-1015">Disulfide bond</keyword>
<dbReference type="GO" id="GO:0006508">
    <property type="term" value="P:proteolysis"/>
    <property type="evidence" value="ECO:0007669"/>
    <property type="project" value="UniProtKB-KW"/>
</dbReference>
<dbReference type="FunFam" id="2.40.70.10:FF:000008">
    <property type="entry name" value="Cathepsin D"/>
    <property type="match status" value="1"/>
</dbReference>
<evidence type="ECO:0000256" key="2">
    <source>
        <dbReference type="ARBA" id="ARBA00022670"/>
    </source>
</evidence>
<feature type="domain" description="Peptidase A1" evidence="11">
    <location>
        <begin position="1"/>
        <end position="310"/>
    </location>
</feature>
<dbReference type="CDD" id="cd05471">
    <property type="entry name" value="pepsin_like"/>
    <property type="match status" value="1"/>
</dbReference>
<evidence type="ECO:0000313" key="13">
    <source>
        <dbReference type="Proteomes" id="UP001206595"/>
    </source>
</evidence>
<dbReference type="GeneID" id="75909601"/>
<dbReference type="InterPro" id="IPR001461">
    <property type="entry name" value="Aspartic_peptidase_A1"/>
</dbReference>
<dbReference type="PROSITE" id="PS00141">
    <property type="entry name" value="ASP_PROTEASE"/>
    <property type="match status" value="2"/>
</dbReference>
<keyword evidence="2 10" id="KW-0645">Protease</keyword>
<dbReference type="EMBL" id="MU620933">
    <property type="protein sequence ID" value="KAI8578028.1"/>
    <property type="molecule type" value="Genomic_DNA"/>
</dbReference>
<evidence type="ECO:0000256" key="5">
    <source>
        <dbReference type="ARBA" id="ARBA00022801"/>
    </source>
</evidence>
<evidence type="ECO:0000256" key="10">
    <source>
        <dbReference type="RuleBase" id="RU000454"/>
    </source>
</evidence>
<dbReference type="PANTHER" id="PTHR47966:SF51">
    <property type="entry name" value="BETA-SITE APP-CLEAVING ENZYME, ISOFORM A-RELATED"/>
    <property type="match status" value="1"/>
</dbReference>
<gene>
    <name evidence="12" type="ORF">K450DRAFT_176897</name>
</gene>
<dbReference type="SUPFAM" id="SSF50630">
    <property type="entry name" value="Acid proteases"/>
    <property type="match status" value="1"/>
</dbReference>
<evidence type="ECO:0000256" key="9">
    <source>
        <dbReference type="PIRSR" id="PIRSR601461-2"/>
    </source>
</evidence>
<dbReference type="InterPro" id="IPR001969">
    <property type="entry name" value="Aspartic_peptidase_AS"/>
</dbReference>
<keyword evidence="3" id="KW-0732">Signal</keyword>
<dbReference type="AlphaFoldDB" id="A0AAD5HDB7"/>
<dbReference type="InterPro" id="IPR034164">
    <property type="entry name" value="Pepsin-like_dom"/>
</dbReference>
<keyword evidence="6" id="KW-0865">Zymogen</keyword>
<evidence type="ECO:0000256" key="6">
    <source>
        <dbReference type="ARBA" id="ARBA00023145"/>
    </source>
</evidence>
<proteinExistence type="inferred from homology"/>
<keyword evidence="5 10" id="KW-0378">Hydrolase</keyword>
<feature type="non-terminal residue" evidence="12">
    <location>
        <position position="1"/>
    </location>
</feature>
<dbReference type="GO" id="GO:0004190">
    <property type="term" value="F:aspartic-type endopeptidase activity"/>
    <property type="evidence" value="ECO:0007669"/>
    <property type="project" value="UniProtKB-KW"/>
</dbReference>
<reference evidence="12" key="1">
    <citation type="submission" date="2021-06" db="EMBL/GenBank/DDBJ databases">
        <authorList>
            <consortium name="DOE Joint Genome Institute"/>
            <person name="Mondo S.J."/>
            <person name="Amses K.R."/>
            <person name="Simmons D.R."/>
            <person name="Longcore J.E."/>
            <person name="Seto K."/>
            <person name="Alves G.H."/>
            <person name="Bonds A.E."/>
            <person name="Quandt C.A."/>
            <person name="Davis W.J."/>
            <person name="Chang Y."/>
            <person name="Letcher P.M."/>
            <person name="Powell M.J."/>
            <person name="Kuo A."/>
            <person name="Labutti K."/>
            <person name="Pangilinan J."/>
            <person name="Andreopoulos W."/>
            <person name="Tritt A."/>
            <person name="Riley R."/>
            <person name="Hundley H."/>
            <person name="Johnson J."/>
            <person name="Lipzen A."/>
            <person name="Barry K."/>
            <person name="Berbee M.L."/>
            <person name="Buchler N.E."/>
            <person name="Grigoriev I.V."/>
            <person name="Spatafora J.W."/>
            <person name="Stajich J.E."/>
            <person name="James T.Y."/>
        </authorList>
    </citation>
    <scope>NUCLEOTIDE SEQUENCE</scope>
    <source>
        <strain evidence="12">AG</strain>
    </source>
</reference>
<dbReference type="Gene3D" id="2.40.70.10">
    <property type="entry name" value="Acid Proteases"/>
    <property type="match status" value="2"/>
</dbReference>
<reference evidence="12" key="2">
    <citation type="journal article" date="2022" name="Proc. Natl. Acad. Sci. U.S.A.">
        <title>Diploid-dominant life cycles characterize the early evolution of Fungi.</title>
        <authorList>
            <person name="Amses K.R."/>
            <person name="Simmons D.R."/>
            <person name="Longcore J.E."/>
            <person name="Mondo S.J."/>
            <person name="Seto K."/>
            <person name="Jeronimo G.H."/>
            <person name="Bonds A.E."/>
            <person name="Quandt C.A."/>
            <person name="Davis W.J."/>
            <person name="Chang Y."/>
            <person name="Federici B.A."/>
            <person name="Kuo A."/>
            <person name="LaButti K."/>
            <person name="Pangilinan J."/>
            <person name="Andreopoulos W."/>
            <person name="Tritt A."/>
            <person name="Riley R."/>
            <person name="Hundley H."/>
            <person name="Johnson J."/>
            <person name="Lipzen A."/>
            <person name="Barry K."/>
            <person name="Lang B.F."/>
            <person name="Cuomo C.A."/>
            <person name="Buchler N.E."/>
            <person name="Grigoriev I.V."/>
            <person name="Spatafora J.W."/>
            <person name="Stajich J.E."/>
            <person name="James T.Y."/>
        </authorList>
    </citation>
    <scope>NUCLEOTIDE SEQUENCE</scope>
    <source>
        <strain evidence="12">AG</strain>
    </source>
</reference>
<evidence type="ECO:0000256" key="7">
    <source>
        <dbReference type="ARBA" id="ARBA00023157"/>
    </source>
</evidence>
<dbReference type="PANTHER" id="PTHR47966">
    <property type="entry name" value="BETA-SITE APP-CLEAVING ENZYME, ISOFORM A-RELATED"/>
    <property type="match status" value="1"/>
</dbReference>
<dbReference type="InterPro" id="IPR033121">
    <property type="entry name" value="PEPTIDASE_A1"/>
</dbReference>
<keyword evidence="4 10" id="KW-0064">Aspartyl protease</keyword>
<name>A0AAD5HDB7_UMBRA</name>